<sequence>MHALIRARQLGFYFPKRALLTRYYNTPRPENTVSTLDPTLLSPSDYLDLSQRRSFTVPFPKSSYKETSRIVYCTKHDREDFREDLPFPPKTAGFLYYHRELDAAPLEGSIRFRVTSENSPSSFLNGQDLLLPSGSPWQILLPQLAVHSRYTRIRDQLLHEKLATEQQFSECLTLFRDHRLRRPEFNLFRLSQQFPIGFSQGIYLTIISTPLHMLEFSRIFTAFIDQEVVHPWTGSAIAHFEASTRPEHANRRVVHLRIVRVVEPLSCAFTGYERTGRILKPQDGQLLTVRHPLRPLKPPAPWEYDIDKKRTLAAVALRALWDITMNPRP</sequence>
<comment type="caution">
    <text evidence="1">The sequence shown here is derived from an EMBL/GenBank/DDBJ whole genome shotgun (WGS) entry which is preliminary data.</text>
</comment>
<proteinExistence type="predicted"/>
<organism evidence="1 2">
    <name type="scientific">Mycena venus</name>
    <dbReference type="NCBI Taxonomy" id="2733690"/>
    <lineage>
        <taxon>Eukaryota</taxon>
        <taxon>Fungi</taxon>
        <taxon>Dikarya</taxon>
        <taxon>Basidiomycota</taxon>
        <taxon>Agaricomycotina</taxon>
        <taxon>Agaricomycetes</taxon>
        <taxon>Agaricomycetidae</taxon>
        <taxon>Agaricales</taxon>
        <taxon>Marasmiineae</taxon>
        <taxon>Mycenaceae</taxon>
        <taxon>Mycena</taxon>
    </lineage>
</organism>
<reference evidence="1" key="1">
    <citation type="submission" date="2020-05" db="EMBL/GenBank/DDBJ databases">
        <title>Mycena genomes resolve the evolution of fungal bioluminescence.</title>
        <authorList>
            <person name="Tsai I.J."/>
        </authorList>
    </citation>
    <scope>NUCLEOTIDE SEQUENCE</scope>
    <source>
        <strain evidence="1">CCC161011</strain>
    </source>
</reference>
<name>A0A8H6Y1A4_9AGAR</name>
<protein>
    <submittedName>
        <fullName evidence="1">Uncharacterized protein</fullName>
    </submittedName>
</protein>
<accession>A0A8H6Y1A4</accession>
<dbReference type="Proteomes" id="UP000620124">
    <property type="component" value="Unassembled WGS sequence"/>
</dbReference>
<evidence type="ECO:0000313" key="2">
    <source>
        <dbReference type="Proteomes" id="UP000620124"/>
    </source>
</evidence>
<dbReference type="AlphaFoldDB" id="A0A8H6Y1A4"/>
<dbReference type="OrthoDB" id="2750929at2759"/>
<keyword evidence="2" id="KW-1185">Reference proteome</keyword>
<dbReference type="EMBL" id="JACAZI010000009">
    <property type="protein sequence ID" value="KAF7352218.1"/>
    <property type="molecule type" value="Genomic_DNA"/>
</dbReference>
<evidence type="ECO:0000313" key="1">
    <source>
        <dbReference type="EMBL" id="KAF7352218.1"/>
    </source>
</evidence>
<gene>
    <name evidence="1" type="ORF">MVEN_01185100</name>
</gene>